<dbReference type="GO" id="GO:0016757">
    <property type="term" value="F:glycosyltransferase activity"/>
    <property type="evidence" value="ECO:0007669"/>
    <property type="project" value="UniProtKB-KW"/>
</dbReference>
<evidence type="ECO:0000256" key="1">
    <source>
        <dbReference type="ARBA" id="ARBA00004141"/>
    </source>
</evidence>
<evidence type="ECO:0000313" key="10">
    <source>
        <dbReference type="Proteomes" id="UP000050413"/>
    </source>
</evidence>
<dbReference type="Gene3D" id="3.90.550.10">
    <property type="entry name" value="Spore Coat Polysaccharide Biosynthesis Protein SpsA, Chain A"/>
    <property type="match status" value="1"/>
</dbReference>
<dbReference type="SUPFAM" id="SSF53448">
    <property type="entry name" value="Nucleotide-diphospho-sugar transferases"/>
    <property type="match status" value="1"/>
</dbReference>
<dbReference type="EMBL" id="LJSG01000006">
    <property type="protein sequence ID" value="KPP94210.1"/>
    <property type="molecule type" value="Genomic_DNA"/>
</dbReference>
<keyword evidence="11" id="KW-1185">Reference proteome</keyword>
<evidence type="ECO:0000256" key="6">
    <source>
        <dbReference type="ARBA" id="ARBA00023136"/>
    </source>
</evidence>
<dbReference type="AlphaFoldDB" id="A0A0P7X1P4"/>
<dbReference type="InterPro" id="IPR029044">
    <property type="entry name" value="Nucleotide-diphossugar_trans"/>
</dbReference>
<evidence type="ECO:0000256" key="5">
    <source>
        <dbReference type="ARBA" id="ARBA00022989"/>
    </source>
</evidence>
<evidence type="ECO:0000256" key="2">
    <source>
        <dbReference type="ARBA" id="ARBA00022676"/>
    </source>
</evidence>
<dbReference type="STRING" id="1666912.Ga0058931_1720"/>
<dbReference type="GO" id="GO:0016020">
    <property type="term" value="C:membrane"/>
    <property type="evidence" value="ECO:0007669"/>
    <property type="project" value="UniProtKB-SubCell"/>
</dbReference>
<dbReference type="CDD" id="cd06427">
    <property type="entry name" value="CESA_like_2"/>
    <property type="match status" value="1"/>
</dbReference>
<dbReference type="RefSeq" id="WP_176699372.1">
    <property type="nucleotide sequence ID" value="NZ_FBYC01000004.1"/>
</dbReference>
<dbReference type="Proteomes" id="UP000182045">
    <property type="component" value="Unassembled WGS sequence"/>
</dbReference>
<dbReference type="EMBL" id="FBYC01000004">
    <property type="protein sequence ID" value="CUX81370.1"/>
    <property type="molecule type" value="Genomic_DNA"/>
</dbReference>
<accession>A0A0P7X1P4</accession>
<dbReference type="SUPFAM" id="SSF160246">
    <property type="entry name" value="EspE N-terminal domain-like"/>
    <property type="match status" value="1"/>
</dbReference>
<reference evidence="8 11" key="2">
    <citation type="submission" date="2016-01" db="EMBL/GenBank/DDBJ databases">
        <authorList>
            <person name="Varghese N."/>
        </authorList>
    </citation>
    <scope>NUCLEOTIDE SEQUENCE [LARGE SCALE GENOMIC DNA]</scope>
    <source>
        <strain evidence="8 11">HL-91</strain>
    </source>
</reference>
<keyword evidence="5 7" id="KW-1133">Transmembrane helix</keyword>
<proteinExistence type="predicted"/>
<feature type="transmembrane region" description="Helical" evidence="7">
    <location>
        <begin position="516"/>
        <end position="541"/>
    </location>
</feature>
<gene>
    <name evidence="8" type="ORF">Ga0058931_1720</name>
    <name evidence="9" type="ORF">HLUCCA05_12895</name>
</gene>
<dbReference type="InterPro" id="IPR037257">
    <property type="entry name" value="T2SS_E_N_sf"/>
</dbReference>
<dbReference type="Proteomes" id="UP000050413">
    <property type="component" value="Unassembled WGS sequence"/>
</dbReference>
<evidence type="ECO:0000256" key="7">
    <source>
        <dbReference type="SAM" id="Phobius"/>
    </source>
</evidence>
<feature type="transmembrane region" description="Helical" evidence="7">
    <location>
        <begin position="553"/>
        <end position="576"/>
    </location>
</feature>
<keyword evidence="6 7" id="KW-0472">Membrane</keyword>
<reference evidence="9 10" key="1">
    <citation type="submission" date="2015-09" db="EMBL/GenBank/DDBJ databases">
        <title>Identification and resolution of microdiversity through metagenomic sequencing of parallel consortia.</title>
        <authorList>
            <person name="Nelson W.C."/>
            <person name="Romine M.F."/>
            <person name="Lindemann S.R."/>
        </authorList>
    </citation>
    <scope>NUCLEOTIDE SEQUENCE [LARGE SCALE GENOMIC DNA]</scope>
    <source>
        <strain evidence="9">HL-91</strain>
    </source>
</reference>
<organism evidence="9 10">
    <name type="scientific">Roseibaca calidilacus</name>
    <dbReference type="NCBI Taxonomy" id="1666912"/>
    <lineage>
        <taxon>Bacteria</taxon>
        <taxon>Pseudomonadati</taxon>
        <taxon>Pseudomonadota</taxon>
        <taxon>Alphaproteobacteria</taxon>
        <taxon>Rhodobacterales</taxon>
        <taxon>Paracoccaceae</taxon>
        <taxon>Roseinatronobacter</taxon>
    </lineage>
</organism>
<dbReference type="PANTHER" id="PTHR43867:SF2">
    <property type="entry name" value="CELLULOSE SYNTHASE CATALYTIC SUBUNIT A [UDP-FORMING]"/>
    <property type="match status" value="1"/>
</dbReference>
<keyword evidence="4 7" id="KW-0812">Transmembrane</keyword>
<sequence length="635" mass="70798">MANAAVQHLVAAPPPRQTQLRVLSGDGPPRKPLGEILREMGALSAAQLMRAIRQQDGRAALLGEILLARGWITQDHLMQALSLQFGTRFLTAADPPPDPRLLDRLGVVRALTLKCLPWHAAGGMTVVASARPAEFERHRPELEAVFGPVVMMLTSEAHLHARILSLRRNRLRLWAETCVAEKESCRMLQNRWFSRVLAALLAGLTLLAVLWPLGVLMALTAVAVFALVLSTLLKLAAAFAALRCGPVDTPLVHDTRQDPIVSVMVPLYREPEVVPRLVNRLARLTWPRELTDILLVVEENDHLTRDALAKQRLPNWMRVILVPDAKLKTKPRALNYAMAFARGDIIGVYDAEDAPEPDQIHRVVAAFALGPKNLACVQGVLDFYNPAVNWLSRCFTIEYATWFRVILPGMQRLGLAVPLGGTTLFFRRDVLTSLGGWDAHNVTEDADLGIRLARHGYVTHLLPTVTFEEANCHVLPWIKQRSRWLKGYAITWLVHMRQPALLWSQLGAWRFFGVQVLFLGTLVQFLLAPLLWSFWLMLLGLGHPLQDTLPGQAFSVLAAVFLLAEATTLALGAIALRARHHAGLWRWLPALHLYFPLAVLAVYKALWELISAPFYWDKTAHGKYAGAREAQVIQA</sequence>
<dbReference type="InterPro" id="IPR050321">
    <property type="entry name" value="Glycosyltr_2/OpgH_subfam"/>
</dbReference>
<evidence type="ECO:0000313" key="8">
    <source>
        <dbReference type="EMBL" id="CUX81370.1"/>
    </source>
</evidence>
<keyword evidence="2" id="KW-0328">Glycosyltransferase</keyword>
<dbReference type="PATRIC" id="fig|1666912.4.peg.481"/>
<keyword evidence="3 9" id="KW-0808">Transferase</keyword>
<name>A0A0P7X1P4_9RHOB</name>
<protein>
    <submittedName>
        <fullName evidence="9">Family 2 glycosyl transferase</fullName>
    </submittedName>
    <submittedName>
        <fullName evidence="8">Glycosyltransferase, catalytic subunit of cellulose synthase and poly-beta-1,6-N-acetylglucosamine synthase</fullName>
    </submittedName>
</protein>
<feature type="transmembrane region" description="Helical" evidence="7">
    <location>
        <begin position="588"/>
        <end position="607"/>
    </location>
</feature>
<dbReference type="PANTHER" id="PTHR43867">
    <property type="entry name" value="CELLULOSE SYNTHASE CATALYTIC SUBUNIT A [UDP-FORMING]"/>
    <property type="match status" value="1"/>
</dbReference>
<comment type="caution">
    <text evidence="9">The sequence shown here is derived from an EMBL/GenBank/DDBJ whole genome shotgun (WGS) entry which is preliminary data.</text>
</comment>
<feature type="transmembrane region" description="Helical" evidence="7">
    <location>
        <begin position="217"/>
        <end position="242"/>
    </location>
</feature>
<evidence type="ECO:0000313" key="9">
    <source>
        <dbReference type="EMBL" id="KPP94210.1"/>
    </source>
</evidence>
<evidence type="ECO:0000256" key="4">
    <source>
        <dbReference type="ARBA" id="ARBA00022692"/>
    </source>
</evidence>
<dbReference type="Pfam" id="PF13641">
    <property type="entry name" value="Glyco_tranf_2_3"/>
    <property type="match status" value="1"/>
</dbReference>
<feature type="transmembrane region" description="Helical" evidence="7">
    <location>
        <begin position="192"/>
        <end position="211"/>
    </location>
</feature>
<comment type="subcellular location">
    <subcellularLocation>
        <location evidence="1">Membrane</location>
        <topology evidence="1">Multi-pass membrane protein</topology>
    </subcellularLocation>
</comment>
<evidence type="ECO:0000256" key="3">
    <source>
        <dbReference type="ARBA" id="ARBA00022679"/>
    </source>
</evidence>
<evidence type="ECO:0000313" key="11">
    <source>
        <dbReference type="Proteomes" id="UP000182045"/>
    </source>
</evidence>